<dbReference type="EMBL" id="KV440980">
    <property type="protein sequence ID" value="OAD73620.1"/>
    <property type="molecule type" value="Genomic_DNA"/>
</dbReference>
<feature type="transmembrane region" description="Helical" evidence="1">
    <location>
        <begin position="74"/>
        <end position="94"/>
    </location>
</feature>
<dbReference type="VEuPathDB" id="FungiDB:PHYBLDRAFT_71833"/>
<evidence type="ECO:0000313" key="2">
    <source>
        <dbReference type="EMBL" id="OAD73620.1"/>
    </source>
</evidence>
<accession>A0A163DV66</accession>
<keyword evidence="1" id="KW-0472">Membrane</keyword>
<protein>
    <submittedName>
        <fullName evidence="2">Uncharacterized protein</fullName>
    </submittedName>
</protein>
<dbReference type="Proteomes" id="UP000077315">
    <property type="component" value="Unassembled WGS sequence"/>
</dbReference>
<keyword evidence="3" id="KW-1185">Reference proteome</keyword>
<sequence length="114" mass="13182">MYLRLEPQAHIRIYVQSGRDTVIDLQALDIFLSHKCPGAHSLLSHTLYRRVNHSSMVKFMRMFMRMDLWYSKKYISLLVLYTHSLAIMLVLLIVKAAPALVSPPQVALKQRASK</sequence>
<organism evidence="2 3">
    <name type="scientific">Phycomyces blakesleeanus (strain ATCC 8743b / DSM 1359 / FGSC 10004 / NBRC 33097 / NRRL 1555)</name>
    <dbReference type="NCBI Taxonomy" id="763407"/>
    <lineage>
        <taxon>Eukaryota</taxon>
        <taxon>Fungi</taxon>
        <taxon>Fungi incertae sedis</taxon>
        <taxon>Mucoromycota</taxon>
        <taxon>Mucoromycotina</taxon>
        <taxon>Mucoromycetes</taxon>
        <taxon>Mucorales</taxon>
        <taxon>Phycomycetaceae</taxon>
        <taxon>Phycomyces</taxon>
    </lineage>
</organism>
<dbReference type="RefSeq" id="XP_018291660.1">
    <property type="nucleotide sequence ID" value="XM_018442548.1"/>
</dbReference>
<keyword evidence="1" id="KW-1133">Transmembrane helix</keyword>
<dbReference type="AlphaFoldDB" id="A0A163DV66"/>
<evidence type="ECO:0000256" key="1">
    <source>
        <dbReference type="SAM" id="Phobius"/>
    </source>
</evidence>
<reference evidence="3" key="1">
    <citation type="submission" date="2015-06" db="EMBL/GenBank/DDBJ databases">
        <title>Expansion of signal transduction pathways in fungi by whole-genome duplication.</title>
        <authorList>
            <consortium name="DOE Joint Genome Institute"/>
            <person name="Corrochano L.M."/>
            <person name="Kuo A."/>
            <person name="Marcet-Houben M."/>
            <person name="Polaino S."/>
            <person name="Salamov A."/>
            <person name="Villalobos J.M."/>
            <person name="Alvarez M.I."/>
            <person name="Avalos J."/>
            <person name="Benito E.P."/>
            <person name="Benoit I."/>
            <person name="Burger G."/>
            <person name="Camino L.P."/>
            <person name="Canovas D."/>
            <person name="Cerda-Olmedo E."/>
            <person name="Cheng J.-F."/>
            <person name="Dominguez A."/>
            <person name="Elias M."/>
            <person name="Eslava A.P."/>
            <person name="Glaser F."/>
            <person name="Grimwood J."/>
            <person name="Gutierrez G."/>
            <person name="Heitman J."/>
            <person name="Henrissat B."/>
            <person name="Iturriaga E.A."/>
            <person name="Lang B.F."/>
            <person name="Lavin J.L."/>
            <person name="Lee S."/>
            <person name="Li W."/>
            <person name="Lindquist E."/>
            <person name="Lopez-Garcia S."/>
            <person name="Luque E.M."/>
            <person name="Marcos A.T."/>
            <person name="Martin J."/>
            <person name="McCluskey K."/>
            <person name="Medina H.R."/>
            <person name="Miralles-Duran A."/>
            <person name="Miyazaki A."/>
            <person name="Munoz-Torres E."/>
            <person name="Oguiza J.A."/>
            <person name="Ohm R."/>
            <person name="Olmedo M."/>
            <person name="Orejas M."/>
            <person name="Ortiz-Castellanos L."/>
            <person name="Pisabarro A.G."/>
            <person name="Rodriguez-Romero J."/>
            <person name="Ruiz-Herrera J."/>
            <person name="Ruiz-Vazquez R."/>
            <person name="Sanz C."/>
            <person name="Schackwitz W."/>
            <person name="Schmutz J."/>
            <person name="Shahriari M."/>
            <person name="Shelest E."/>
            <person name="Silva-Franco F."/>
            <person name="Soanes D."/>
            <person name="Syed K."/>
            <person name="Tagua V.G."/>
            <person name="Talbot N.J."/>
            <person name="Thon M."/>
            <person name="De vries R.P."/>
            <person name="Wiebenga A."/>
            <person name="Yadav J.S."/>
            <person name="Braun E.L."/>
            <person name="Baker S."/>
            <person name="Garre V."/>
            <person name="Horwitz B."/>
            <person name="Torres-Martinez S."/>
            <person name="Idnurm A."/>
            <person name="Herrera-Estrella A."/>
            <person name="Gabaldon T."/>
            <person name="Grigoriev I.V."/>
        </authorList>
    </citation>
    <scope>NUCLEOTIDE SEQUENCE [LARGE SCALE GENOMIC DNA]</scope>
    <source>
        <strain evidence="3">NRRL 1555(-)</strain>
    </source>
</reference>
<dbReference type="InParanoid" id="A0A163DV66"/>
<gene>
    <name evidence="2" type="ORF">PHYBLDRAFT_71833</name>
</gene>
<dbReference type="GeneID" id="29003454"/>
<proteinExistence type="predicted"/>
<evidence type="ECO:0000313" key="3">
    <source>
        <dbReference type="Proteomes" id="UP000077315"/>
    </source>
</evidence>
<name>A0A163DV66_PHYB8</name>
<keyword evidence="1" id="KW-0812">Transmembrane</keyword>